<accession>A0AAN9XYL7</accession>
<keyword evidence="2" id="KW-1185">Reference proteome</keyword>
<reference evidence="1 2" key="1">
    <citation type="submission" date="2024-03" db="EMBL/GenBank/DDBJ databases">
        <title>Adaptation during the transition from Ophiocordyceps entomopathogen to insect associate is accompanied by gene loss and intensified selection.</title>
        <authorList>
            <person name="Ward C.M."/>
            <person name="Onetto C.A."/>
            <person name="Borneman A.R."/>
        </authorList>
    </citation>
    <scope>NUCLEOTIDE SEQUENCE [LARGE SCALE GENOMIC DNA]</scope>
    <source>
        <strain evidence="1">AWRI1</strain>
        <tissue evidence="1">Single Adult Female</tissue>
    </source>
</reference>
<organism evidence="1 2">
    <name type="scientific">Parthenolecanium corni</name>
    <dbReference type="NCBI Taxonomy" id="536013"/>
    <lineage>
        <taxon>Eukaryota</taxon>
        <taxon>Metazoa</taxon>
        <taxon>Ecdysozoa</taxon>
        <taxon>Arthropoda</taxon>
        <taxon>Hexapoda</taxon>
        <taxon>Insecta</taxon>
        <taxon>Pterygota</taxon>
        <taxon>Neoptera</taxon>
        <taxon>Paraneoptera</taxon>
        <taxon>Hemiptera</taxon>
        <taxon>Sternorrhyncha</taxon>
        <taxon>Coccoidea</taxon>
        <taxon>Coccidae</taxon>
        <taxon>Parthenolecanium</taxon>
    </lineage>
</organism>
<sequence>MQTTADWYADKEIAFTFFSRVYGRHQPLTNAQPEKDYGTACSTTRATTPIFAFGWDRRGEHHSWCTDCDGRGDDRRWSTPNSIIPNVSLIEKRSLTSSIEADVDKQLLNIPHISFVRTLPGNLTFKLLANYYQELFPVTFLLAPEQTNCLPGKASEQLPGIFRPVLAQDYQSW</sequence>
<dbReference type="Proteomes" id="UP001367676">
    <property type="component" value="Unassembled WGS sequence"/>
</dbReference>
<evidence type="ECO:0000313" key="2">
    <source>
        <dbReference type="Proteomes" id="UP001367676"/>
    </source>
</evidence>
<protein>
    <submittedName>
        <fullName evidence="1">Uncharacterized protein</fullName>
    </submittedName>
</protein>
<comment type="caution">
    <text evidence="1">The sequence shown here is derived from an EMBL/GenBank/DDBJ whole genome shotgun (WGS) entry which is preliminary data.</text>
</comment>
<gene>
    <name evidence="1" type="ORF">V9T40_011927</name>
</gene>
<evidence type="ECO:0000313" key="1">
    <source>
        <dbReference type="EMBL" id="KAK7575641.1"/>
    </source>
</evidence>
<dbReference type="EMBL" id="JBBCAQ010000036">
    <property type="protein sequence ID" value="KAK7575641.1"/>
    <property type="molecule type" value="Genomic_DNA"/>
</dbReference>
<name>A0AAN9XYL7_9HEMI</name>
<proteinExistence type="predicted"/>
<dbReference type="AlphaFoldDB" id="A0AAN9XYL7"/>